<reference evidence="6" key="1">
    <citation type="submission" date="2021-05" db="EMBL/GenBank/DDBJ databases">
        <authorList>
            <person name="Pietrasiak N."/>
            <person name="Ward R."/>
            <person name="Stajich J.E."/>
            <person name="Kurbessoian T."/>
        </authorList>
    </citation>
    <scope>NUCLEOTIDE SEQUENCE</scope>
    <source>
        <strain evidence="6">HA4357-MV3</strain>
    </source>
</reference>
<accession>A0A9E3LVI2</accession>
<feature type="domain" description="Rieske" evidence="5">
    <location>
        <begin position="28"/>
        <end position="69"/>
    </location>
</feature>
<name>A0A9E3LVI2_9NOST</name>
<dbReference type="GO" id="GO:0046872">
    <property type="term" value="F:metal ion binding"/>
    <property type="evidence" value="ECO:0007669"/>
    <property type="project" value="UniProtKB-KW"/>
</dbReference>
<dbReference type="InterPro" id="IPR017941">
    <property type="entry name" value="Rieske_2Fe-2S"/>
</dbReference>
<comment type="caution">
    <text evidence="6">The sequence shown here is derived from an EMBL/GenBank/DDBJ whole genome shotgun (WGS) entry which is preliminary data.</text>
</comment>
<keyword evidence="6" id="KW-0223">Dioxygenase</keyword>
<keyword evidence="2" id="KW-0479">Metal-binding</keyword>
<dbReference type="Proteomes" id="UP000813215">
    <property type="component" value="Unassembled WGS sequence"/>
</dbReference>
<evidence type="ECO:0000313" key="7">
    <source>
        <dbReference type="Proteomes" id="UP000813215"/>
    </source>
</evidence>
<dbReference type="GO" id="GO:0004497">
    <property type="term" value="F:monooxygenase activity"/>
    <property type="evidence" value="ECO:0007669"/>
    <property type="project" value="UniProtKB-ARBA"/>
</dbReference>
<organism evidence="6 7">
    <name type="scientific">Pelatocladus maniniholoensis HA4357-MV3</name>
    <dbReference type="NCBI Taxonomy" id="1117104"/>
    <lineage>
        <taxon>Bacteria</taxon>
        <taxon>Bacillati</taxon>
        <taxon>Cyanobacteriota</taxon>
        <taxon>Cyanophyceae</taxon>
        <taxon>Nostocales</taxon>
        <taxon>Nostocaceae</taxon>
        <taxon>Pelatocladus</taxon>
    </lineage>
</organism>
<keyword evidence="1" id="KW-0001">2Fe-2S</keyword>
<evidence type="ECO:0000256" key="4">
    <source>
        <dbReference type="ARBA" id="ARBA00023014"/>
    </source>
</evidence>
<dbReference type="PROSITE" id="PS51296">
    <property type="entry name" value="RIESKE"/>
    <property type="match status" value="1"/>
</dbReference>
<evidence type="ECO:0000259" key="5">
    <source>
        <dbReference type="PROSITE" id="PS51296"/>
    </source>
</evidence>
<dbReference type="GO" id="GO:0016705">
    <property type="term" value="F:oxidoreductase activity, acting on paired donors, with incorporation or reduction of molecular oxygen"/>
    <property type="evidence" value="ECO:0007669"/>
    <property type="project" value="UniProtKB-ARBA"/>
</dbReference>
<keyword evidence="6" id="KW-0560">Oxidoreductase</keyword>
<dbReference type="GO" id="GO:0051213">
    <property type="term" value="F:dioxygenase activity"/>
    <property type="evidence" value="ECO:0007669"/>
    <property type="project" value="UniProtKB-KW"/>
</dbReference>
<evidence type="ECO:0000256" key="2">
    <source>
        <dbReference type="ARBA" id="ARBA00022723"/>
    </source>
</evidence>
<keyword evidence="4" id="KW-0411">Iron-sulfur</keyword>
<dbReference type="InterPro" id="IPR036922">
    <property type="entry name" value="Rieske_2Fe-2S_sf"/>
</dbReference>
<gene>
    <name evidence="6" type="ORF">KME28_22610</name>
</gene>
<dbReference type="Gene3D" id="2.102.10.10">
    <property type="entry name" value="Rieske [2Fe-2S] iron-sulphur domain"/>
    <property type="match status" value="1"/>
</dbReference>
<evidence type="ECO:0000256" key="1">
    <source>
        <dbReference type="ARBA" id="ARBA00022714"/>
    </source>
</evidence>
<protein>
    <submittedName>
        <fullName evidence="6">Aromatic ring-hydroxylating dioxygenase subunit alpha</fullName>
    </submittedName>
</protein>
<evidence type="ECO:0000256" key="3">
    <source>
        <dbReference type="ARBA" id="ARBA00023004"/>
    </source>
</evidence>
<reference evidence="6" key="2">
    <citation type="journal article" date="2022" name="Microbiol. Resour. Announc.">
        <title>Metagenome Sequencing to Explore Phylogenomics of Terrestrial Cyanobacteria.</title>
        <authorList>
            <person name="Ward R.D."/>
            <person name="Stajich J.E."/>
            <person name="Johansen J.R."/>
            <person name="Huntemann M."/>
            <person name="Clum A."/>
            <person name="Foster B."/>
            <person name="Foster B."/>
            <person name="Roux S."/>
            <person name="Palaniappan K."/>
            <person name="Varghese N."/>
            <person name="Mukherjee S."/>
            <person name="Reddy T.B.K."/>
            <person name="Daum C."/>
            <person name="Copeland A."/>
            <person name="Chen I.A."/>
            <person name="Ivanova N.N."/>
            <person name="Kyrpides N.C."/>
            <person name="Shapiro N."/>
            <person name="Eloe-Fadrosh E.A."/>
            <person name="Pietrasiak N."/>
        </authorList>
    </citation>
    <scope>NUCLEOTIDE SEQUENCE</scope>
    <source>
        <strain evidence="6">HA4357-MV3</strain>
    </source>
</reference>
<evidence type="ECO:0000313" key="6">
    <source>
        <dbReference type="EMBL" id="MBW4434429.1"/>
    </source>
</evidence>
<sequence length="306" mass="35676">MVQVSHLERAFSQNEQNQKPKMNLAASWYIAITSEELSSQSQRIQLFGRSLVAWRNKIGKPVIMDDVSTYVTKEEYGYIWVWYGSVNPLFNLPVFDVTENNKHNYIYNYFSFTAKTSVQKIIEIVLNHHHIIRLHNSSFIDQIEHTCLDEKNVELSKLPITKEAWFGTITETQIKGYFGISEIAGFLGLKITNLTNRVDAWPSGFLSRIKINGQHKINIFSSASPISENEIKWHVLIFVEKTNNFLLDPLYYLVVVWQKKASLLVDKSVRNLIDKYISQPSIEIDKTVFNFRKFYETWVAKVKQNR</sequence>
<keyword evidence="3" id="KW-0408">Iron</keyword>
<dbReference type="EMBL" id="JAHHHW010000131">
    <property type="protein sequence ID" value="MBW4434429.1"/>
    <property type="molecule type" value="Genomic_DNA"/>
</dbReference>
<proteinExistence type="predicted"/>
<dbReference type="GO" id="GO:0051537">
    <property type="term" value="F:2 iron, 2 sulfur cluster binding"/>
    <property type="evidence" value="ECO:0007669"/>
    <property type="project" value="UniProtKB-KW"/>
</dbReference>
<dbReference type="AlphaFoldDB" id="A0A9E3LVI2"/>